<dbReference type="PANTHER" id="PTHR31986:SF7">
    <property type="entry name" value="REGULATOR OF DRUG SENSITIVITY 2"/>
    <property type="match status" value="1"/>
</dbReference>
<feature type="region of interest" description="Disordered" evidence="7">
    <location>
        <begin position="1"/>
        <end position="90"/>
    </location>
</feature>
<name>A0ABP9YUE7_9FUNG</name>
<evidence type="ECO:0000256" key="7">
    <source>
        <dbReference type="SAM" id="MobiDB-lite"/>
    </source>
</evidence>
<evidence type="ECO:0000256" key="3">
    <source>
        <dbReference type="ARBA" id="ARBA00023015"/>
    </source>
</evidence>
<evidence type="ECO:0000256" key="5">
    <source>
        <dbReference type="ARBA" id="ARBA00023242"/>
    </source>
</evidence>
<comment type="subcellular location">
    <subcellularLocation>
        <location evidence="1">Nucleus</location>
    </subcellularLocation>
</comment>
<accession>A0ABP9YUE7</accession>
<evidence type="ECO:0000256" key="6">
    <source>
        <dbReference type="SAM" id="Coils"/>
    </source>
</evidence>
<reference evidence="9 10" key="1">
    <citation type="submission" date="2024-04" db="EMBL/GenBank/DDBJ databases">
        <title>genome sequences of Mucor flavus KT1a and Helicostylum pulchrum KT1b strains isolated from the surface of a dry-aged beef.</title>
        <authorList>
            <person name="Toyotome T."/>
            <person name="Hosono M."/>
            <person name="Torimaru M."/>
            <person name="Fukuda K."/>
            <person name="Mikami N."/>
        </authorList>
    </citation>
    <scope>NUCLEOTIDE SEQUENCE [LARGE SCALE GENOMIC DNA]</scope>
    <source>
        <strain evidence="9 10">KT1a</strain>
    </source>
</reference>
<dbReference type="Pfam" id="PF24990">
    <property type="entry name" value="PAS_13"/>
    <property type="match status" value="1"/>
</dbReference>
<dbReference type="Proteomes" id="UP001473302">
    <property type="component" value="Unassembled WGS sequence"/>
</dbReference>
<organism evidence="9 10">
    <name type="scientific">Mucor flavus</name>
    <dbReference type="NCBI Taxonomy" id="439312"/>
    <lineage>
        <taxon>Eukaryota</taxon>
        <taxon>Fungi</taxon>
        <taxon>Fungi incertae sedis</taxon>
        <taxon>Mucoromycota</taxon>
        <taxon>Mucoromycotina</taxon>
        <taxon>Mucoromycetes</taxon>
        <taxon>Mucorales</taxon>
        <taxon>Mucorineae</taxon>
        <taxon>Mucoraceae</taxon>
        <taxon>Mucor</taxon>
    </lineage>
</organism>
<keyword evidence="3" id="KW-0805">Transcription regulation</keyword>
<dbReference type="EMBL" id="BAABUK010000007">
    <property type="protein sequence ID" value="GAA5810488.1"/>
    <property type="molecule type" value="Genomic_DNA"/>
</dbReference>
<evidence type="ECO:0000313" key="10">
    <source>
        <dbReference type="Proteomes" id="UP001473302"/>
    </source>
</evidence>
<sequence length="636" mass="72250">MNELETPDKSKNKTVGRISRLFQKKPKKKSMASSVSSMSLSDPALSKQNTYQSSSSITSSQQSIAMSEGPKRTTSLEAHSNHHSDTASIQSKLTRTLSMSSNNSITIQQLISQQRNTLKELDAQKQMYQADVTKLTEQLAKTQVKIKQRTYDMDVLKSNYQLHLRSVRSSDDDANSIAVKLVELKNSIHVLACELLPHAEPHLTTEKLSTLWLNLGGSIDQLGRPLPPDRIQMLTEKFMMDVLVQNLNINIFPGLACNPEFLELSNWFDQYDTSPFYSTRLRQELSMLVVNNKSNPNSDIEQTWKKCVDRNWHHLYRGLQKAYPSYLLSSSAMKHSSSSSSSSYDKETSTAVAAANEYGKKLRKLVEDTICLGSAIKGQEVCITAVDVREGVQQFDVSLMEDEDGQTSGTIAFYGMSNKNDVQDQFFLTAADPKDGNIEDRLNEVINAKYQAGFLKPYNYVSGYARLQRYMEQHMSSDSRQRILNVMGTFRPTFRDVAQSLTDIDLILVEESFERLLLDYDRVFSAMAIPACLWRRTGEIYKGNKEFADLINVPFDKLRDGQLCIYEIMAEDSIVNYWEKYGNIAFDPKQKAVLTSCLLNYQLQPGEEPPRKRKNIAMSCCFSFTVRRDKFNILLL</sequence>
<dbReference type="InterPro" id="IPR053045">
    <property type="entry name" value="Zinc_cluster_trans_reg"/>
</dbReference>
<protein>
    <recommendedName>
        <fullName evidence="8">ERT1/acuK family PAS domain-containing protein</fullName>
    </recommendedName>
</protein>
<gene>
    <name evidence="9" type="ORF">MFLAVUS_003909</name>
</gene>
<feature type="coiled-coil region" evidence="6">
    <location>
        <begin position="111"/>
        <end position="145"/>
    </location>
</feature>
<keyword evidence="4" id="KW-0804">Transcription</keyword>
<evidence type="ECO:0000259" key="8">
    <source>
        <dbReference type="Pfam" id="PF24990"/>
    </source>
</evidence>
<evidence type="ECO:0000313" key="9">
    <source>
        <dbReference type="EMBL" id="GAA5810488.1"/>
    </source>
</evidence>
<keyword evidence="6" id="KW-0175">Coiled coil</keyword>
<keyword evidence="10" id="KW-1185">Reference proteome</keyword>
<feature type="compositionally biased region" description="Low complexity" evidence="7">
    <location>
        <begin position="31"/>
        <end position="64"/>
    </location>
</feature>
<feature type="compositionally biased region" description="Basic and acidic residues" evidence="7">
    <location>
        <begin position="1"/>
        <end position="11"/>
    </location>
</feature>
<evidence type="ECO:0000256" key="1">
    <source>
        <dbReference type="ARBA" id="ARBA00004123"/>
    </source>
</evidence>
<proteinExistence type="predicted"/>
<evidence type="ECO:0000256" key="2">
    <source>
        <dbReference type="ARBA" id="ARBA00022723"/>
    </source>
</evidence>
<dbReference type="InterPro" id="IPR056751">
    <property type="entry name" value="PAS_13"/>
</dbReference>
<keyword evidence="5" id="KW-0539">Nucleus</keyword>
<dbReference type="PANTHER" id="PTHR31986">
    <property type="entry name" value="REGULATOR OF DRUG SENSITIVITY 2"/>
    <property type="match status" value="1"/>
</dbReference>
<evidence type="ECO:0000256" key="4">
    <source>
        <dbReference type="ARBA" id="ARBA00023163"/>
    </source>
</evidence>
<keyword evidence="2" id="KW-0479">Metal-binding</keyword>
<feature type="domain" description="ERT1/acuK family PAS" evidence="8">
    <location>
        <begin position="530"/>
        <end position="601"/>
    </location>
</feature>
<comment type="caution">
    <text evidence="9">The sequence shown here is derived from an EMBL/GenBank/DDBJ whole genome shotgun (WGS) entry which is preliminary data.</text>
</comment>